<feature type="transmembrane region" description="Helical" evidence="1">
    <location>
        <begin position="45"/>
        <end position="64"/>
    </location>
</feature>
<proteinExistence type="predicted"/>
<reference evidence="2 3" key="1">
    <citation type="submission" date="2018-10" db="EMBL/GenBank/DDBJ databases">
        <title>Falsibacillus sp. genome draft.</title>
        <authorList>
            <person name="Shi S."/>
        </authorList>
    </citation>
    <scope>NUCLEOTIDE SEQUENCE [LARGE SCALE GENOMIC DNA]</scope>
    <source>
        <strain evidence="2 3">GY 10110</strain>
    </source>
</reference>
<dbReference type="Proteomes" id="UP000276770">
    <property type="component" value="Unassembled WGS sequence"/>
</dbReference>
<evidence type="ECO:0000256" key="1">
    <source>
        <dbReference type="SAM" id="Phobius"/>
    </source>
</evidence>
<keyword evidence="1" id="KW-1133">Transmembrane helix</keyword>
<dbReference type="AlphaFoldDB" id="A0A3L7JR13"/>
<evidence type="ECO:0000313" key="3">
    <source>
        <dbReference type="Proteomes" id="UP000276770"/>
    </source>
</evidence>
<dbReference type="EMBL" id="RCVZ01000017">
    <property type="protein sequence ID" value="RLQ93106.1"/>
    <property type="molecule type" value="Genomic_DNA"/>
</dbReference>
<keyword evidence="3" id="KW-1185">Reference proteome</keyword>
<organism evidence="2 3">
    <name type="scientific">Falsibacillus albus</name>
    <dbReference type="NCBI Taxonomy" id="2478915"/>
    <lineage>
        <taxon>Bacteria</taxon>
        <taxon>Bacillati</taxon>
        <taxon>Bacillota</taxon>
        <taxon>Bacilli</taxon>
        <taxon>Bacillales</taxon>
        <taxon>Bacillaceae</taxon>
        <taxon>Falsibacillus</taxon>
    </lineage>
</organism>
<keyword evidence="1" id="KW-0812">Transmembrane</keyword>
<evidence type="ECO:0000313" key="2">
    <source>
        <dbReference type="EMBL" id="RLQ93106.1"/>
    </source>
</evidence>
<name>A0A3L7JR13_9BACI</name>
<protein>
    <submittedName>
        <fullName evidence="2">Uncharacterized protein</fullName>
    </submittedName>
</protein>
<keyword evidence="1" id="KW-0472">Membrane</keyword>
<comment type="caution">
    <text evidence="2">The sequence shown here is derived from an EMBL/GenBank/DDBJ whole genome shotgun (WGS) entry which is preliminary data.</text>
</comment>
<sequence length="69" mass="8495">MVLYRLWGREEGCKALIKKRYWILMPPFLIIGIVLMKLSPQHLRPYVLLIPIVFWIVYYLWGYIEKKRK</sequence>
<accession>A0A3L7JR13</accession>
<gene>
    <name evidence="2" type="ORF">D9X91_18930</name>
</gene>
<feature type="transmembrane region" description="Helical" evidence="1">
    <location>
        <begin position="21"/>
        <end position="39"/>
    </location>
</feature>